<accession>A0A086XUD7</accession>
<evidence type="ECO:0000313" key="1">
    <source>
        <dbReference type="EMBL" id="KFI25637.1"/>
    </source>
</evidence>
<dbReference type="STRING" id="195105.CN97_08055"/>
<dbReference type="EMBL" id="JGYG01000024">
    <property type="protein sequence ID" value="KFI25637.1"/>
    <property type="molecule type" value="Genomic_DNA"/>
</dbReference>
<comment type="caution">
    <text evidence="1">The sequence shown here is derived from an EMBL/GenBank/DDBJ whole genome shotgun (WGS) entry which is preliminary data.</text>
</comment>
<organism evidence="1 2">
    <name type="scientific">Haematobacter massiliensis</name>
    <dbReference type="NCBI Taxonomy" id="195105"/>
    <lineage>
        <taxon>Bacteria</taxon>
        <taxon>Pseudomonadati</taxon>
        <taxon>Pseudomonadota</taxon>
        <taxon>Alphaproteobacteria</taxon>
        <taxon>Rhodobacterales</taxon>
        <taxon>Paracoccaceae</taxon>
        <taxon>Haematobacter</taxon>
    </lineage>
</organism>
<protein>
    <recommendedName>
        <fullName evidence="3">DUF2946 domain-containing protein</fullName>
    </recommendedName>
</protein>
<dbReference type="Proteomes" id="UP000028826">
    <property type="component" value="Unassembled WGS sequence"/>
</dbReference>
<reference evidence="1 2" key="1">
    <citation type="submission" date="2014-03" db="EMBL/GenBank/DDBJ databases">
        <title>Genome of Haematobacter massiliensis CCUG 47968.</title>
        <authorList>
            <person name="Wang D."/>
            <person name="Wang G."/>
        </authorList>
    </citation>
    <scope>NUCLEOTIDE SEQUENCE [LARGE SCALE GENOMIC DNA]</scope>
    <source>
        <strain evidence="1 2">CCUG 47968</strain>
    </source>
</reference>
<dbReference type="OrthoDB" id="7859030at2"/>
<evidence type="ECO:0008006" key="3">
    <source>
        <dbReference type="Google" id="ProtNLM"/>
    </source>
</evidence>
<gene>
    <name evidence="1" type="ORF">CN97_08055</name>
</gene>
<dbReference type="RefSeq" id="WP_035714800.1">
    <property type="nucleotide sequence ID" value="NZ_CAMIFG010000083.1"/>
</dbReference>
<dbReference type="AlphaFoldDB" id="A0A086XUD7"/>
<evidence type="ECO:0000313" key="2">
    <source>
        <dbReference type="Proteomes" id="UP000028826"/>
    </source>
</evidence>
<proteinExistence type="predicted"/>
<keyword evidence="2" id="KW-1185">Reference proteome</keyword>
<name>A0A086XUD7_9RHOB</name>
<sequence length="128" mass="13755">MDKVAVENYHDGMLRLVLILAAWLSLVLSPVAATAHELRMSDNTDHHMALYEEGHFGSTAVLCDDQSDCNVGVSLCKAVCAGLPVPFPVLADASQYAPRTDVYVAGPGADFRETLPDEDSRPPISSLL</sequence>